<feature type="non-terminal residue" evidence="3">
    <location>
        <position position="99"/>
    </location>
</feature>
<dbReference type="OMA" id="CISANWL"/>
<dbReference type="InterPro" id="IPR008972">
    <property type="entry name" value="Cupredoxin"/>
</dbReference>
<dbReference type="GO" id="GO:0016491">
    <property type="term" value="F:oxidoreductase activity"/>
    <property type="evidence" value="ECO:0007669"/>
    <property type="project" value="InterPro"/>
</dbReference>
<dbReference type="Pfam" id="PF07731">
    <property type="entry name" value="Cu-oxidase_2"/>
    <property type="match status" value="1"/>
</dbReference>
<accession>A0AA38C6Z6</accession>
<dbReference type="PANTHER" id="PTHR11709:SF522">
    <property type="entry name" value="LACCASE-4"/>
    <property type="match status" value="1"/>
</dbReference>
<proteinExistence type="inferred from homology"/>
<organism evidence="3 4">
    <name type="scientific">Taxus chinensis</name>
    <name type="common">Chinese yew</name>
    <name type="synonym">Taxus wallichiana var. chinensis</name>
    <dbReference type="NCBI Taxonomy" id="29808"/>
    <lineage>
        <taxon>Eukaryota</taxon>
        <taxon>Viridiplantae</taxon>
        <taxon>Streptophyta</taxon>
        <taxon>Embryophyta</taxon>
        <taxon>Tracheophyta</taxon>
        <taxon>Spermatophyta</taxon>
        <taxon>Pinopsida</taxon>
        <taxon>Pinidae</taxon>
        <taxon>Conifers II</taxon>
        <taxon>Cupressales</taxon>
        <taxon>Taxaceae</taxon>
        <taxon>Taxus</taxon>
    </lineage>
</organism>
<evidence type="ECO:0000313" key="4">
    <source>
        <dbReference type="Proteomes" id="UP000824469"/>
    </source>
</evidence>
<protein>
    <recommendedName>
        <fullName evidence="2">Plastocyanin-like domain-containing protein</fullName>
    </recommendedName>
</protein>
<dbReference type="AlphaFoldDB" id="A0AA38C6Z6"/>
<dbReference type="PANTHER" id="PTHR11709">
    <property type="entry name" value="MULTI-COPPER OXIDASE"/>
    <property type="match status" value="1"/>
</dbReference>
<evidence type="ECO:0000256" key="1">
    <source>
        <dbReference type="ARBA" id="ARBA00010609"/>
    </source>
</evidence>
<dbReference type="EMBL" id="JAHRHJ020000011">
    <property type="protein sequence ID" value="KAH9295217.1"/>
    <property type="molecule type" value="Genomic_DNA"/>
</dbReference>
<reference evidence="3 4" key="1">
    <citation type="journal article" date="2021" name="Nat. Plants">
        <title>The Taxus genome provides insights into paclitaxel biosynthesis.</title>
        <authorList>
            <person name="Xiong X."/>
            <person name="Gou J."/>
            <person name="Liao Q."/>
            <person name="Li Y."/>
            <person name="Zhou Q."/>
            <person name="Bi G."/>
            <person name="Li C."/>
            <person name="Du R."/>
            <person name="Wang X."/>
            <person name="Sun T."/>
            <person name="Guo L."/>
            <person name="Liang H."/>
            <person name="Lu P."/>
            <person name="Wu Y."/>
            <person name="Zhang Z."/>
            <person name="Ro D.K."/>
            <person name="Shang Y."/>
            <person name="Huang S."/>
            <person name="Yan J."/>
        </authorList>
    </citation>
    <scope>NUCLEOTIDE SEQUENCE [LARGE SCALE GENOMIC DNA]</scope>
    <source>
        <strain evidence="3">Ta-2019</strain>
    </source>
</reference>
<dbReference type="Proteomes" id="UP000824469">
    <property type="component" value="Unassembled WGS sequence"/>
</dbReference>
<gene>
    <name evidence="3" type="ORF">KI387_038805</name>
</gene>
<sequence>RTSSATPPNNTRTLNDTKAKVVPFNSSIQLVLQGTSIVGPESYPLHLHGYNFFIVGQGVGNYNATTDPSNVNLVDPPERNTIGVPKGGWVSLRFRADNP</sequence>
<feature type="domain" description="Plastocyanin-like" evidence="2">
    <location>
        <begin position="9"/>
        <end position="99"/>
    </location>
</feature>
<dbReference type="Gene3D" id="2.60.40.420">
    <property type="entry name" value="Cupredoxins - blue copper proteins"/>
    <property type="match status" value="1"/>
</dbReference>
<keyword evidence="4" id="KW-1185">Reference proteome</keyword>
<dbReference type="InterPro" id="IPR011706">
    <property type="entry name" value="Cu-oxidase_C"/>
</dbReference>
<dbReference type="GO" id="GO:0005507">
    <property type="term" value="F:copper ion binding"/>
    <property type="evidence" value="ECO:0007669"/>
    <property type="project" value="InterPro"/>
</dbReference>
<dbReference type="SUPFAM" id="SSF49503">
    <property type="entry name" value="Cupredoxins"/>
    <property type="match status" value="1"/>
</dbReference>
<comment type="similarity">
    <text evidence="1">Belongs to the multicopper oxidase family.</text>
</comment>
<dbReference type="InterPro" id="IPR045087">
    <property type="entry name" value="Cu-oxidase_fam"/>
</dbReference>
<name>A0AA38C6Z6_TAXCH</name>
<feature type="non-terminal residue" evidence="3">
    <location>
        <position position="1"/>
    </location>
</feature>
<evidence type="ECO:0000259" key="2">
    <source>
        <dbReference type="Pfam" id="PF07731"/>
    </source>
</evidence>
<evidence type="ECO:0000313" key="3">
    <source>
        <dbReference type="EMBL" id="KAH9295217.1"/>
    </source>
</evidence>
<comment type="caution">
    <text evidence="3">The sequence shown here is derived from an EMBL/GenBank/DDBJ whole genome shotgun (WGS) entry which is preliminary data.</text>
</comment>